<feature type="site" description="Transition state stabilizer" evidence="5">
    <location>
        <position position="163"/>
    </location>
</feature>
<dbReference type="Proteomes" id="UP000625316">
    <property type="component" value="Unassembled WGS sequence"/>
</dbReference>
<feature type="active site" description="Proton donor" evidence="5">
    <location>
        <position position="243"/>
    </location>
</feature>
<reference evidence="6" key="1">
    <citation type="submission" date="2020-10" db="EMBL/GenBank/DDBJ databases">
        <authorList>
            <person name="Castelo-Branco R."/>
            <person name="Eusebio N."/>
            <person name="Adriana R."/>
            <person name="Vieira A."/>
            <person name="Brugerolle De Fraissinette N."/>
            <person name="Rezende De Castro R."/>
            <person name="Schneider M.P."/>
            <person name="Vasconcelos V."/>
            <person name="Leao P.N."/>
        </authorList>
    </citation>
    <scope>NUCLEOTIDE SEQUENCE</scope>
    <source>
        <strain evidence="6">LEGE 11480</strain>
    </source>
</reference>
<dbReference type="InterPro" id="IPR000649">
    <property type="entry name" value="IF-2B-related"/>
</dbReference>
<dbReference type="EMBL" id="JADEXQ010000019">
    <property type="protein sequence ID" value="MBE9029659.1"/>
    <property type="molecule type" value="Genomic_DNA"/>
</dbReference>
<gene>
    <name evidence="5 6" type="primary">mtnA</name>
    <name evidence="6" type="ORF">IQ266_07945</name>
</gene>
<feature type="binding site" evidence="5">
    <location>
        <begin position="253"/>
        <end position="254"/>
    </location>
    <ligand>
        <name>substrate</name>
    </ligand>
</feature>
<dbReference type="NCBIfam" id="TIGR00512">
    <property type="entry name" value="salvage_mtnA"/>
    <property type="match status" value="1"/>
</dbReference>
<dbReference type="NCBIfam" id="NF004326">
    <property type="entry name" value="PRK05720.1"/>
    <property type="match status" value="1"/>
</dbReference>
<dbReference type="PANTHER" id="PTHR43475">
    <property type="entry name" value="METHYLTHIORIBOSE-1-PHOSPHATE ISOMERASE"/>
    <property type="match status" value="1"/>
</dbReference>
<dbReference type="NCBIfam" id="TIGR00524">
    <property type="entry name" value="eIF-2B_rel"/>
    <property type="match status" value="1"/>
</dbReference>
<dbReference type="SUPFAM" id="SSF100950">
    <property type="entry name" value="NagB/RpiA/CoA transferase-like"/>
    <property type="match status" value="1"/>
</dbReference>
<dbReference type="Pfam" id="PF01008">
    <property type="entry name" value="IF-2B"/>
    <property type="match status" value="1"/>
</dbReference>
<evidence type="ECO:0000256" key="1">
    <source>
        <dbReference type="ARBA" id="ARBA00022605"/>
    </source>
</evidence>
<evidence type="ECO:0000313" key="7">
    <source>
        <dbReference type="Proteomes" id="UP000625316"/>
    </source>
</evidence>
<keyword evidence="1 5" id="KW-0028">Amino-acid biosynthesis</keyword>
<dbReference type="AlphaFoldDB" id="A0A928Z2L2"/>
<proteinExistence type="inferred from homology"/>
<dbReference type="Gene3D" id="1.20.120.420">
    <property type="entry name" value="translation initiation factor eif-2b, domain 1"/>
    <property type="match status" value="1"/>
</dbReference>
<dbReference type="HAMAP" id="MF_01678">
    <property type="entry name" value="Salvage_MtnA"/>
    <property type="match status" value="1"/>
</dbReference>
<comment type="pathway">
    <text evidence="5">Amino-acid biosynthesis; L-methionine biosynthesis via salvage pathway; L-methionine from S-methyl-5-thio-alpha-D-ribose 1-phosphate: step 1/6.</text>
</comment>
<evidence type="ECO:0000256" key="4">
    <source>
        <dbReference type="ARBA" id="ARBA00052401"/>
    </source>
</evidence>
<organism evidence="6 7">
    <name type="scientific">Romeriopsis navalis LEGE 11480</name>
    <dbReference type="NCBI Taxonomy" id="2777977"/>
    <lineage>
        <taxon>Bacteria</taxon>
        <taxon>Bacillati</taxon>
        <taxon>Cyanobacteriota</taxon>
        <taxon>Cyanophyceae</taxon>
        <taxon>Leptolyngbyales</taxon>
        <taxon>Leptolyngbyaceae</taxon>
        <taxon>Romeriopsis</taxon>
        <taxon>Romeriopsis navalis</taxon>
    </lineage>
</organism>
<dbReference type="GO" id="GO:0019509">
    <property type="term" value="P:L-methionine salvage from methylthioadenosine"/>
    <property type="evidence" value="ECO:0007669"/>
    <property type="project" value="UniProtKB-UniRule"/>
</dbReference>
<dbReference type="GO" id="GO:0046523">
    <property type="term" value="F:S-methyl-5-thioribose-1-phosphate isomerase activity"/>
    <property type="evidence" value="ECO:0007669"/>
    <property type="project" value="UniProtKB-UniRule"/>
</dbReference>
<dbReference type="EC" id="5.3.1.23" evidence="5"/>
<dbReference type="Gene3D" id="3.40.50.10470">
    <property type="entry name" value="Translation initiation factor eif-2b, domain 2"/>
    <property type="match status" value="1"/>
</dbReference>
<keyword evidence="3 5" id="KW-0413">Isomerase</keyword>
<name>A0A928Z2L2_9CYAN</name>
<dbReference type="InterPro" id="IPR037171">
    <property type="entry name" value="NagB/RpiA_transferase-like"/>
</dbReference>
<dbReference type="InterPro" id="IPR027363">
    <property type="entry name" value="M1Pi_N"/>
</dbReference>
<evidence type="ECO:0000256" key="5">
    <source>
        <dbReference type="HAMAP-Rule" id="MF_01678"/>
    </source>
</evidence>
<comment type="caution">
    <text evidence="6">The sequence shown here is derived from an EMBL/GenBank/DDBJ whole genome shotgun (WGS) entry which is preliminary data.</text>
</comment>
<dbReference type="RefSeq" id="WP_264324477.1">
    <property type="nucleotide sequence ID" value="NZ_JADEXQ010000019.1"/>
</dbReference>
<evidence type="ECO:0000256" key="2">
    <source>
        <dbReference type="ARBA" id="ARBA00023167"/>
    </source>
</evidence>
<dbReference type="PANTHER" id="PTHR43475:SF1">
    <property type="entry name" value="METHYLTHIORIBOSE-1-PHOSPHATE ISOMERASE"/>
    <property type="match status" value="1"/>
</dbReference>
<evidence type="ECO:0000313" key="6">
    <source>
        <dbReference type="EMBL" id="MBE9029659.1"/>
    </source>
</evidence>
<keyword evidence="7" id="KW-1185">Reference proteome</keyword>
<dbReference type="FunFam" id="1.20.120.420:FF:000012">
    <property type="entry name" value="Putative methylthioribose-1-phosphate isomerase"/>
    <property type="match status" value="1"/>
</dbReference>
<protein>
    <recommendedName>
        <fullName evidence="5">Methylthioribose-1-phosphate isomerase</fullName>
        <shortName evidence="5">M1Pi</shortName>
        <shortName evidence="5">MTR-1-P isomerase</shortName>
        <ecNumber evidence="5">5.3.1.23</ecNumber>
    </recommendedName>
    <alternativeName>
        <fullName evidence="5">S-methyl-5-thioribose-1-phosphate isomerase</fullName>
    </alternativeName>
</protein>
<dbReference type="InterPro" id="IPR042529">
    <property type="entry name" value="IF_2B-like_C"/>
</dbReference>
<comment type="similarity">
    <text evidence="5">Belongs to the EIF-2B alpha/beta/delta subunits family. MtnA subfamily.</text>
</comment>
<feature type="binding site" evidence="5">
    <location>
        <position position="93"/>
    </location>
    <ligand>
        <name>substrate</name>
    </ligand>
</feature>
<comment type="function">
    <text evidence="5">Catalyzes the interconversion of methylthioribose-1-phosphate (MTR-1-P) into methylthioribulose-1-phosphate (MTRu-1-P).</text>
</comment>
<dbReference type="InterPro" id="IPR005251">
    <property type="entry name" value="IF-M1Pi"/>
</dbReference>
<feature type="binding site" evidence="5">
    <location>
        <begin position="50"/>
        <end position="52"/>
    </location>
    <ligand>
        <name>substrate</name>
    </ligand>
</feature>
<keyword evidence="2 5" id="KW-0486">Methionine biosynthesis</keyword>
<dbReference type="InterPro" id="IPR011559">
    <property type="entry name" value="Initiation_fac_2B_a/b/d"/>
</dbReference>
<evidence type="ECO:0000256" key="3">
    <source>
        <dbReference type="ARBA" id="ARBA00023235"/>
    </source>
</evidence>
<sequence>MSATREMYPVQWQTDRVILIDQTKIPGEFGTVEILTSQDMAIAIKTMIVRGAPAIGVAAAFGLCLGAQEIQTVDRQEFLVQLEAIAVTLRATRPTAVNLFWAIDRMMQAAQSAPGDVANLRTILQQTAQQISDDDLATCKAIGDHGVTVLPSSPQKLRLLTHCNAGGLATAGYGTALGVVRSAWRDGRLERVYADETRPRLQGAKLTAWECVQEQIPVTVIADSMAAHCMQQGMIDAVVVGADRIAANGDAANKIGTYSVALVAKAHNIPFFVAAPLSTIDFKIKSGREIPIEERDPAEIFNIGHVRICPEGAEFYNPAFDVTPASLIAGIITEFGVFPPDQIEAELAHRAEGGKR</sequence>
<comment type="catalytic activity">
    <reaction evidence="4 5">
        <text>5-(methylsulfanyl)-alpha-D-ribose 1-phosphate = 5-(methylsulfanyl)-D-ribulose 1-phosphate</text>
        <dbReference type="Rhea" id="RHEA:19989"/>
        <dbReference type="ChEBI" id="CHEBI:58533"/>
        <dbReference type="ChEBI" id="CHEBI:58548"/>
        <dbReference type="EC" id="5.3.1.23"/>
    </reaction>
</comment>
<accession>A0A928Z2L2</accession>
<dbReference type="FunFam" id="3.40.50.10470:FF:000006">
    <property type="entry name" value="Methylthioribose-1-phosphate isomerase"/>
    <property type="match status" value="1"/>
</dbReference>
<feature type="binding site" evidence="5">
    <location>
        <position position="202"/>
    </location>
    <ligand>
        <name>substrate</name>
    </ligand>
</feature>